<dbReference type="Proteomes" id="UP000597338">
    <property type="component" value="Unassembled WGS sequence"/>
</dbReference>
<protein>
    <submittedName>
        <fullName evidence="1">Uncharacterized protein</fullName>
    </submittedName>
</protein>
<evidence type="ECO:0000313" key="2">
    <source>
        <dbReference type="Proteomes" id="UP000597338"/>
    </source>
</evidence>
<gene>
    <name evidence="1" type="ORF">GCM10011386_02950</name>
</gene>
<accession>A0ABQ1L0S5</accession>
<evidence type="ECO:0000313" key="1">
    <source>
        <dbReference type="EMBL" id="GGC14629.1"/>
    </source>
</evidence>
<keyword evidence="2" id="KW-1185">Reference proteome</keyword>
<comment type="caution">
    <text evidence="1">The sequence shown here is derived from an EMBL/GenBank/DDBJ whole genome shotgun (WGS) entry which is preliminary data.</text>
</comment>
<dbReference type="EMBL" id="BMIK01000001">
    <property type="protein sequence ID" value="GGC14629.1"/>
    <property type="molecule type" value="Genomic_DNA"/>
</dbReference>
<organism evidence="1 2">
    <name type="scientific">Parapedobacter defluvii</name>
    <dbReference type="NCBI Taxonomy" id="2045106"/>
    <lineage>
        <taxon>Bacteria</taxon>
        <taxon>Pseudomonadati</taxon>
        <taxon>Bacteroidota</taxon>
        <taxon>Sphingobacteriia</taxon>
        <taxon>Sphingobacteriales</taxon>
        <taxon>Sphingobacteriaceae</taxon>
        <taxon>Parapedobacter</taxon>
    </lineage>
</organism>
<proteinExistence type="predicted"/>
<sequence>MQYGSSSDQLIFETWDYGIIGEENDERCSIASDFVKKKASKVIMFKYHPKEFKIQIDETIVDKDDVNDELKHFTSNNIILDATSLGFAELLILLQSFKDLNKNSFSIIYIEPSEYNQNKSLREVLHRRDFELCEESVGFEAIPGHSLTITNDIVQKVVFLCGFESERIDRALEDTQIHGAECCVVFGVPAFSPGWEMHSFTNNLAVMKDRRISGGVSYCGATDPLSVYKKLLYIYKGLEDDWEMFIAPFATKPMNIGACLFLVLMPKTKVAVLYDHPREKLGKGLGIGNWHLFNINYDI</sequence>
<name>A0ABQ1L0S5_9SPHI</name>
<reference evidence="2" key="1">
    <citation type="journal article" date="2019" name="Int. J. Syst. Evol. Microbiol.">
        <title>The Global Catalogue of Microorganisms (GCM) 10K type strain sequencing project: providing services to taxonomists for standard genome sequencing and annotation.</title>
        <authorList>
            <consortium name="The Broad Institute Genomics Platform"/>
            <consortium name="The Broad Institute Genome Sequencing Center for Infectious Disease"/>
            <person name="Wu L."/>
            <person name="Ma J."/>
        </authorList>
    </citation>
    <scope>NUCLEOTIDE SEQUENCE [LARGE SCALE GENOMIC DNA]</scope>
    <source>
        <strain evidence="2">CGMCC 1.15342</strain>
    </source>
</reference>